<name>A0ABN8NK32_9CNID</name>
<keyword evidence="2" id="KW-1185">Reference proteome</keyword>
<dbReference type="EMBL" id="CALNXK010000025">
    <property type="protein sequence ID" value="CAH3112567.1"/>
    <property type="molecule type" value="Genomic_DNA"/>
</dbReference>
<organism evidence="1 2">
    <name type="scientific">Porites lobata</name>
    <dbReference type="NCBI Taxonomy" id="104759"/>
    <lineage>
        <taxon>Eukaryota</taxon>
        <taxon>Metazoa</taxon>
        <taxon>Cnidaria</taxon>
        <taxon>Anthozoa</taxon>
        <taxon>Hexacorallia</taxon>
        <taxon>Scleractinia</taxon>
        <taxon>Fungiina</taxon>
        <taxon>Poritidae</taxon>
        <taxon>Porites</taxon>
    </lineage>
</organism>
<comment type="caution">
    <text evidence="1">The sequence shown here is derived from an EMBL/GenBank/DDBJ whole genome shotgun (WGS) entry which is preliminary data.</text>
</comment>
<dbReference type="Proteomes" id="UP001159405">
    <property type="component" value="Unassembled WGS sequence"/>
</dbReference>
<proteinExistence type="predicted"/>
<sequence length="223" mass="24923">SLDYSRHLCSSTRSAALIGKRPSKSFSDTDAIEILKQRIARRQSDTINTTNMTLERQSVTRTPQIQVYQKDKTFHKKYGSKSEEAGLYASSNSIAIHRSSGGSSDAFQRTHTMPGGQSFARPPQVYHVEETFYRKYGCKDDETEHWASSKGLKIRGSCSYVLGVNDDDCARSFCDSVSSVACSNFTVRNGDEKMERKFTLSGRVGNFNAIVAWLQCSSSPIIW</sequence>
<evidence type="ECO:0000313" key="1">
    <source>
        <dbReference type="EMBL" id="CAH3112567.1"/>
    </source>
</evidence>
<evidence type="ECO:0000313" key="2">
    <source>
        <dbReference type="Proteomes" id="UP001159405"/>
    </source>
</evidence>
<reference evidence="1 2" key="1">
    <citation type="submission" date="2022-05" db="EMBL/GenBank/DDBJ databases">
        <authorList>
            <consortium name="Genoscope - CEA"/>
            <person name="William W."/>
        </authorList>
    </citation>
    <scope>NUCLEOTIDE SEQUENCE [LARGE SCALE GENOMIC DNA]</scope>
</reference>
<protein>
    <submittedName>
        <fullName evidence="1">Uncharacterized protein</fullName>
    </submittedName>
</protein>
<gene>
    <name evidence="1" type="ORF">PLOB_00021387</name>
</gene>
<feature type="non-terminal residue" evidence="1">
    <location>
        <position position="1"/>
    </location>
</feature>
<accession>A0ABN8NK32</accession>